<accession>A0A1A2RT21</accession>
<dbReference type="AlphaFoldDB" id="A0A1A2RT21"/>
<name>A0A1A2RT21_9MYCO</name>
<dbReference type="Gene3D" id="1.20.1260.20">
    <property type="entry name" value="PPE superfamily"/>
    <property type="match status" value="1"/>
</dbReference>
<comment type="similarity">
    <text evidence="1">Belongs to the mycobacterial PPE family.</text>
</comment>
<evidence type="ECO:0000313" key="5">
    <source>
        <dbReference type="Proteomes" id="UP000093861"/>
    </source>
</evidence>
<dbReference type="Pfam" id="PF00823">
    <property type="entry name" value="PPE"/>
    <property type="match status" value="1"/>
</dbReference>
<dbReference type="GO" id="GO:0052572">
    <property type="term" value="P:response to host immune response"/>
    <property type="evidence" value="ECO:0007669"/>
    <property type="project" value="TreeGrafter"/>
</dbReference>
<dbReference type="InterPro" id="IPR000030">
    <property type="entry name" value="PPE_dom"/>
</dbReference>
<dbReference type="Proteomes" id="UP000093861">
    <property type="component" value="Unassembled WGS sequence"/>
</dbReference>
<evidence type="ECO:0000256" key="2">
    <source>
        <dbReference type="SAM" id="MobiDB-lite"/>
    </source>
</evidence>
<protein>
    <recommendedName>
        <fullName evidence="3">PPE domain-containing protein</fullName>
    </recommendedName>
</protein>
<comment type="caution">
    <text evidence="4">The sequence shown here is derived from an EMBL/GenBank/DDBJ whole genome shotgun (WGS) entry which is preliminary data.</text>
</comment>
<dbReference type="InterPro" id="IPR038332">
    <property type="entry name" value="PPE_sf"/>
</dbReference>
<reference evidence="4 5" key="1">
    <citation type="submission" date="2016-06" db="EMBL/GenBank/DDBJ databases">
        <authorList>
            <person name="Kjaerup R.B."/>
            <person name="Dalgaard T.S."/>
            <person name="Juul-Madsen H.R."/>
        </authorList>
    </citation>
    <scope>NUCLEOTIDE SEQUENCE [LARGE SCALE GENOMIC DNA]</scope>
    <source>
        <strain evidence="4 5">E2464</strain>
    </source>
</reference>
<sequence>MDFGMLPPEVTSALIHCGPGAWSWIAAAAAWQELSMELEQSAAGYSAELSWLMTTWDGPSASAMAQALEPYLDWLRVTAQQCQEVATSVQVMTAAFELTHWTVVHPSLVAANRARLALLLATNFFGINYPAIAETEAEYTTMWVNNSAALVRYAATSASTVRPPSFAPPPQVANPSGVTTQAATVPASNTVNSGMMTAANLGASQDLATSSAFGLDPDSGWFRYWSVWGWQELAGGMPVNLLSYLAQVNTAQALQGGVAGDIFGGLAEGTAALSSAESQLIGAVNAAGSLAPRATLGIGISLGNLTMPPATVGMLGSSAPVQLASAVSALPPGTGQTPMLPMVPMRPGSGSANGRRRKGGRDYDDIEYGAELPGTVMNRPPSAG</sequence>
<evidence type="ECO:0000259" key="3">
    <source>
        <dbReference type="Pfam" id="PF00823"/>
    </source>
</evidence>
<dbReference type="RefSeq" id="WP_064953794.1">
    <property type="nucleotide sequence ID" value="NZ_LZJS01000142.1"/>
</dbReference>
<dbReference type="PANTHER" id="PTHR46766:SF1">
    <property type="entry name" value="GLUTAMINE-RICH PROTEIN 2"/>
    <property type="match status" value="1"/>
</dbReference>
<evidence type="ECO:0000256" key="1">
    <source>
        <dbReference type="ARBA" id="ARBA00010652"/>
    </source>
</evidence>
<feature type="domain" description="PPE" evidence="3">
    <location>
        <begin position="2"/>
        <end position="160"/>
    </location>
</feature>
<dbReference type="EMBL" id="LZJS01000142">
    <property type="protein sequence ID" value="OBH55009.1"/>
    <property type="molecule type" value="Genomic_DNA"/>
</dbReference>
<feature type="region of interest" description="Disordered" evidence="2">
    <location>
        <begin position="329"/>
        <end position="384"/>
    </location>
</feature>
<dbReference type="PANTHER" id="PTHR46766">
    <property type="entry name" value="GLUTAMINE-RICH PROTEIN 2"/>
    <property type="match status" value="1"/>
</dbReference>
<gene>
    <name evidence="4" type="ORF">A5685_00495</name>
</gene>
<proteinExistence type="inferred from homology"/>
<organism evidence="4 5">
    <name type="scientific">Mycobacterium colombiense</name>
    <dbReference type="NCBI Taxonomy" id="339268"/>
    <lineage>
        <taxon>Bacteria</taxon>
        <taxon>Bacillati</taxon>
        <taxon>Actinomycetota</taxon>
        <taxon>Actinomycetes</taxon>
        <taxon>Mycobacteriales</taxon>
        <taxon>Mycobacteriaceae</taxon>
        <taxon>Mycobacterium</taxon>
        <taxon>Mycobacterium avium complex (MAC)</taxon>
    </lineage>
</organism>
<dbReference type="SUPFAM" id="SSF140459">
    <property type="entry name" value="PE/PPE dimer-like"/>
    <property type="match status" value="1"/>
</dbReference>
<evidence type="ECO:0000313" key="4">
    <source>
        <dbReference type="EMBL" id="OBH55009.1"/>
    </source>
</evidence>